<dbReference type="InterPro" id="IPR024775">
    <property type="entry name" value="DinB-like"/>
</dbReference>
<gene>
    <name evidence="2" type="ORF">NQZ67_14750</name>
</gene>
<proteinExistence type="predicted"/>
<dbReference type="RefSeq" id="WP_257447102.1">
    <property type="nucleotide sequence ID" value="NZ_JANIPJ010000010.1"/>
</dbReference>
<organism evidence="2 3">
    <name type="scientific">Paenibacillus soyae</name>
    <dbReference type="NCBI Taxonomy" id="2969249"/>
    <lineage>
        <taxon>Bacteria</taxon>
        <taxon>Bacillati</taxon>
        <taxon>Bacillota</taxon>
        <taxon>Bacilli</taxon>
        <taxon>Bacillales</taxon>
        <taxon>Paenibacillaceae</taxon>
        <taxon>Paenibacillus</taxon>
    </lineage>
</organism>
<dbReference type="Pfam" id="PF12867">
    <property type="entry name" value="DinB_2"/>
    <property type="match status" value="1"/>
</dbReference>
<dbReference type="Gene3D" id="1.20.120.450">
    <property type="entry name" value="dinb family like domain"/>
    <property type="match status" value="1"/>
</dbReference>
<evidence type="ECO:0000313" key="2">
    <source>
        <dbReference type="EMBL" id="MCR2805143.1"/>
    </source>
</evidence>
<keyword evidence="3" id="KW-1185">Reference proteome</keyword>
<evidence type="ECO:0000259" key="1">
    <source>
        <dbReference type="Pfam" id="PF12867"/>
    </source>
</evidence>
<feature type="domain" description="DinB-like" evidence="1">
    <location>
        <begin position="33"/>
        <end position="165"/>
    </location>
</feature>
<comment type="caution">
    <text evidence="2">The sequence shown here is derived from an EMBL/GenBank/DDBJ whole genome shotgun (WGS) entry which is preliminary data.</text>
</comment>
<protein>
    <submittedName>
        <fullName evidence="2">DinB family protein</fullName>
    </submittedName>
</protein>
<dbReference type="AlphaFoldDB" id="A0A9X2MSP9"/>
<evidence type="ECO:0000313" key="3">
    <source>
        <dbReference type="Proteomes" id="UP001141950"/>
    </source>
</evidence>
<dbReference type="EMBL" id="JANIPJ010000010">
    <property type="protein sequence ID" value="MCR2805143.1"/>
    <property type="molecule type" value="Genomic_DNA"/>
</dbReference>
<sequence length="173" mass="20420">MLTNRPHQNDYNIFFDRYVKLLDNGDLIEIYNQQEKAVITMVERLSDSDADYRYGTEKWSIKEVLGHLCDAERMFNYWMFCIARNESNPIASIHIGRYVEQADFAKRPISEVLEEWASIRKSSLTLLKSLQPEDFQKKAMFRDYPTTVLAIACIIPGHVQHHIHVLQERYHVK</sequence>
<dbReference type="SUPFAM" id="SSF109854">
    <property type="entry name" value="DinB/YfiT-like putative metalloenzymes"/>
    <property type="match status" value="1"/>
</dbReference>
<dbReference type="InterPro" id="IPR034660">
    <property type="entry name" value="DinB/YfiT-like"/>
</dbReference>
<dbReference type="Proteomes" id="UP001141950">
    <property type="component" value="Unassembled WGS sequence"/>
</dbReference>
<reference evidence="2" key="1">
    <citation type="submission" date="2022-08" db="EMBL/GenBank/DDBJ databases">
        <title>The genomic sequence of strain Paenibacillus sp. SCIV0701.</title>
        <authorList>
            <person name="Zhao H."/>
        </authorList>
    </citation>
    <scope>NUCLEOTIDE SEQUENCE</scope>
    <source>
        <strain evidence="2">SCIV0701</strain>
    </source>
</reference>
<name>A0A9X2MSP9_9BACL</name>
<accession>A0A9X2MSP9</accession>